<dbReference type="Gene3D" id="3.40.50.150">
    <property type="entry name" value="Vaccinia Virus protein VP39"/>
    <property type="match status" value="1"/>
</dbReference>
<evidence type="ECO:0000256" key="1">
    <source>
        <dbReference type="ARBA" id="ARBA00006594"/>
    </source>
</evidence>
<evidence type="ECO:0000256" key="2">
    <source>
        <dbReference type="ARBA" id="ARBA00011900"/>
    </source>
</evidence>
<dbReference type="Proteomes" id="UP000597507">
    <property type="component" value="Unassembled WGS sequence"/>
</dbReference>
<dbReference type="GO" id="GO:0003677">
    <property type="term" value="F:DNA binding"/>
    <property type="evidence" value="ECO:0007669"/>
    <property type="project" value="InterPro"/>
</dbReference>
<dbReference type="GO" id="GO:0032259">
    <property type="term" value="P:methylation"/>
    <property type="evidence" value="ECO:0007669"/>
    <property type="project" value="UniProtKB-KW"/>
</dbReference>
<evidence type="ECO:0000256" key="3">
    <source>
        <dbReference type="ARBA" id="ARBA00022603"/>
    </source>
</evidence>
<dbReference type="GO" id="GO:0009007">
    <property type="term" value="F:site-specific DNA-methyltransferase (adenine-specific) activity"/>
    <property type="evidence" value="ECO:0007669"/>
    <property type="project" value="UniProtKB-EC"/>
</dbReference>
<comment type="catalytic activity">
    <reaction evidence="7">
        <text>a 2'-deoxyadenosine in DNA + S-adenosyl-L-methionine = an N(6)-methyl-2'-deoxyadenosine in DNA + S-adenosyl-L-homocysteine + H(+)</text>
        <dbReference type="Rhea" id="RHEA:15197"/>
        <dbReference type="Rhea" id="RHEA-COMP:12418"/>
        <dbReference type="Rhea" id="RHEA-COMP:12419"/>
        <dbReference type="ChEBI" id="CHEBI:15378"/>
        <dbReference type="ChEBI" id="CHEBI:57856"/>
        <dbReference type="ChEBI" id="CHEBI:59789"/>
        <dbReference type="ChEBI" id="CHEBI:90615"/>
        <dbReference type="ChEBI" id="CHEBI:90616"/>
        <dbReference type="EC" id="2.1.1.72"/>
    </reaction>
</comment>
<dbReference type="SUPFAM" id="SSF53335">
    <property type="entry name" value="S-adenosyl-L-methionine-dependent methyltransferases"/>
    <property type="match status" value="1"/>
</dbReference>
<dbReference type="PROSITE" id="PS00092">
    <property type="entry name" value="N6_MTASE"/>
    <property type="match status" value="1"/>
</dbReference>
<dbReference type="InterPro" id="IPR050953">
    <property type="entry name" value="N4_N6_ade-DNA_methylase"/>
</dbReference>
<feature type="domain" description="Type II methyltransferase M.TaqI-like" evidence="9">
    <location>
        <begin position="531"/>
        <end position="612"/>
    </location>
</feature>
<protein>
    <recommendedName>
        <fullName evidence="2">site-specific DNA-methyltransferase (adenine-specific)</fullName>
        <ecNumber evidence="2">2.1.1.72</ecNumber>
    </recommendedName>
</protein>
<accession>A0A8J2Z7M9</accession>
<reference evidence="10 11" key="1">
    <citation type="journal article" date="2014" name="Int. J. Syst. Evol. Microbiol.">
        <title>Complete genome sequence of Corynebacterium casei LMG S-19264T (=DSM 44701T), isolated from a smear-ripened cheese.</title>
        <authorList>
            <consortium name="US DOE Joint Genome Institute (JGI-PGF)"/>
            <person name="Walter F."/>
            <person name="Albersmeier A."/>
            <person name="Kalinowski J."/>
            <person name="Ruckert C."/>
        </authorList>
    </citation>
    <scope>NUCLEOTIDE SEQUENCE [LARGE SCALE GENOMIC DNA]</scope>
    <source>
        <strain evidence="10 11">CGMCC 1.16330</strain>
    </source>
</reference>
<evidence type="ECO:0000256" key="4">
    <source>
        <dbReference type="ARBA" id="ARBA00022679"/>
    </source>
</evidence>
<gene>
    <name evidence="10" type="ORF">GCM10010964_00570</name>
</gene>
<evidence type="ECO:0000259" key="9">
    <source>
        <dbReference type="Pfam" id="PF07669"/>
    </source>
</evidence>
<keyword evidence="4" id="KW-0808">Transferase</keyword>
<dbReference type="EMBL" id="BMKS01000001">
    <property type="protein sequence ID" value="GGG16177.1"/>
    <property type="molecule type" value="Genomic_DNA"/>
</dbReference>
<dbReference type="InterPro" id="IPR002052">
    <property type="entry name" value="DNA_methylase_N6_adenine_CS"/>
</dbReference>
<sequence length="996" mass="110560">MSESWRQRRLPELVAELARRPGHNNVAALVQEILANGLGVAYREIEHEVRLEAVQGRADMLFGATVFEFKRDLRREMPDVLARLPDYLAECEARQRRSYVGIATDGAEFVAFELRGRALAEIGRHRTRPEDGAALLAWLESAVSDRTALPPDPLTVRRELGRESLAFGRAMGRLEALWARLKDHPEVRLKRQLWDGLLRVVYGAETGDDSLFLQHTYLTIVTKTMATRVLALDIERLDAADILSGAALRADGIHGAVESDFFDWVLEEAEGRDLVLRLARQTARFDLPRAEVDVLKALYESLIDRRDRHGLGEYYTPDWLAARLVARAIERPLESRVLDPACGSGTFLFHAIRRLRAAAREAGWTPARALKACEEQVRGVDVHPVAAIIARVTWLLALGEDVARREGDLHVPVFLGDSMQWARQQAVGATYMEVSVPEGRPLRVPEGLARDPALYDRGVRELADGLAEGVEEEAMARRLARIPGVAPADAKAMAATYAQVLALYRQGRDAIWPFVLRNLARPLWLARPDQRAEVVIGNPPWVAYRHLSAEMKARVKEALERMNLWVGGALATNQDLAALFWARCAQRYLKRGGTIAFVMPRSALTGPVFAGLRAGDLRDVQVRIEEAWSLDNQDVSPLFPVPACVLIGRRDAQGPPPDRIWRAVGDLPARDATAAQAERALRWRREPWPELRTLTANSPYRARFRQGATIVPRRFFLVTRETGGRLGVNRAAPRVTGRTGALDKHPWNAVAPPSGPVEIEFQRPVLLGEGIAPFRLLPREVLGVIPMEEDGTILDARAAASAGYRHLAAWLRDIEAKWAAHAKRRPDGRLRMTLSEQLDHMRKLSAQARPAPLRVVYAASGLLPAAAILDDRTTIVEHAAYWAPARNMNEARYLAAILNSETTRAEVAHLQPRGEGGARHFDNLVWELPIPLYDSAVPLHRELAAAAERAERVAARVALDESAHFTAQRRAIRAALAADGIAARIDALVARLLGGG</sequence>
<keyword evidence="11" id="KW-1185">Reference proteome</keyword>
<organism evidence="10 11">
    <name type="scientific">Caldovatus sediminis</name>
    <dbReference type="NCBI Taxonomy" id="2041189"/>
    <lineage>
        <taxon>Bacteria</taxon>
        <taxon>Pseudomonadati</taxon>
        <taxon>Pseudomonadota</taxon>
        <taxon>Alphaproteobacteria</taxon>
        <taxon>Acetobacterales</taxon>
        <taxon>Roseomonadaceae</taxon>
        <taxon>Caldovatus</taxon>
    </lineage>
</organism>
<dbReference type="PRINTS" id="PR00507">
    <property type="entry name" value="N12N6MTFRASE"/>
</dbReference>
<evidence type="ECO:0000313" key="11">
    <source>
        <dbReference type="Proteomes" id="UP000597507"/>
    </source>
</evidence>
<name>A0A8J2Z7M9_9PROT</name>
<dbReference type="GO" id="GO:0004519">
    <property type="term" value="F:endonuclease activity"/>
    <property type="evidence" value="ECO:0007669"/>
    <property type="project" value="UniProtKB-KW"/>
</dbReference>
<dbReference type="GO" id="GO:0008170">
    <property type="term" value="F:N-methyltransferase activity"/>
    <property type="evidence" value="ECO:0007669"/>
    <property type="project" value="InterPro"/>
</dbReference>
<dbReference type="AlphaFoldDB" id="A0A8J2Z7M9"/>
<evidence type="ECO:0000313" key="10">
    <source>
        <dbReference type="EMBL" id="GGG16177.1"/>
    </source>
</evidence>
<evidence type="ECO:0000259" key="8">
    <source>
        <dbReference type="Pfam" id="PF02384"/>
    </source>
</evidence>
<comment type="caution">
    <text evidence="10">The sequence shown here is derived from an EMBL/GenBank/DDBJ whole genome shotgun (WGS) entry which is preliminary data.</text>
</comment>
<dbReference type="InterPro" id="IPR011639">
    <property type="entry name" value="MethylTrfase_TaqI-like_dom"/>
</dbReference>
<dbReference type="PANTHER" id="PTHR33841">
    <property type="entry name" value="DNA METHYLTRANSFERASE YEEA-RELATED"/>
    <property type="match status" value="1"/>
</dbReference>
<comment type="similarity">
    <text evidence="1">Belongs to the N(4)/N(6)-methyltransferase family.</text>
</comment>
<keyword evidence="10" id="KW-0540">Nuclease</keyword>
<proteinExistence type="inferred from homology"/>
<dbReference type="EC" id="2.1.1.72" evidence="2"/>
<dbReference type="GO" id="GO:0009307">
    <property type="term" value="P:DNA restriction-modification system"/>
    <property type="evidence" value="ECO:0007669"/>
    <property type="project" value="UniProtKB-KW"/>
</dbReference>
<evidence type="ECO:0000256" key="6">
    <source>
        <dbReference type="ARBA" id="ARBA00022747"/>
    </source>
</evidence>
<dbReference type="InterPro" id="IPR003356">
    <property type="entry name" value="DNA_methylase_A-5"/>
</dbReference>
<dbReference type="Pfam" id="PF02384">
    <property type="entry name" value="N6_Mtase"/>
    <property type="match status" value="1"/>
</dbReference>
<keyword evidence="10" id="KW-0378">Hydrolase</keyword>
<dbReference type="RefSeq" id="WP_188897271.1">
    <property type="nucleotide sequence ID" value="NZ_BMKS01000001.1"/>
</dbReference>
<dbReference type="PANTHER" id="PTHR33841:SF1">
    <property type="entry name" value="DNA METHYLTRANSFERASE A"/>
    <property type="match status" value="1"/>
</dbReference>
<evidence type="ECO:0000256" key="5">
    <source>
        <dbReference type="ARBA" id="ARBA00022691"/>
    </source>
</evidence>
<keyword evidence="6" id="KW-0680">Restriction system</keyword>
<dbReference type="InterPro" id="IPR029063">
    <property type="entry name" value="SAM-dependent_MTases_sf"/>
</dbReference>
<keyword evidence="10" id="KW-0255">Endonuclease</keyword>
<feature type="domain" description="DNA methylase adenine-specific" evidence="8">
    <location>
        <begin position="292"/>
        <end position="392"/>
    </location>
</feature>
<evidence type="ECO:0000256" key="7">
    <source>
        <dbReference type="ARBA" id="ARBA00047942"/>
    </source>
</evidence>
<dbReference type="Pfam" id="PF07669">
    <property type="entry name" value="Eco57I"/>
    <property type="match status" value="1"/>
</dbReference>
<keyword evidence="5" id="KW-0949">S-adenosyl-L-methionine</keyword>
<keyword evidence="3" id="KW-0489">Methyltransferase</keyword>